<reference evidence="3 4" key="1">
    <citation type="journal article" date="2017" name="Int. J. Food Microbiol.">
        <title>Leuconostoc mesenteroides and Leuconostoc pseudomesenteroides bacteriophages: Genomics and cross-species host ranges.</title>
        <authorList>
            <person name="Pujato S.A."/>
            <person name="Guglielmotti D.M."/>
            <person name="Martinez-Garcia M."/>
            <person name="Quiberoni A."/>
            <person name="Mojica F.J.M."/>
        </authorList>
    </citation>
    <scope>NUCLEOTIDE SEQUENCE [LARGE SCALE GENOMIC DNA]</scope>
</reference>
<keyword evidence="2" id="KW-0378">Hydrolase</keyword>
<dbReference type="RefSeq" id="YP_010080298.1">
    <property type="nucleotide sequence ID" value="NC_054986.1"/>
</dbReference>
<dbReference type="GO" id="GO:0004518">
    <property type="term" value="F:nuclease activity"/>
    <property type="evidence" value="ECO:0007669"/>
    <property type="project" value="UniProtKB-KW"/>
</dbReference>
<dbReference type="Proteomes" id="UP000225353">
    <property type="component" value="Segment"/>
</dbReference>
<keyword evidence="4" id="KW-1185">Reference proteome</keyword>
<evidence type="ECO:0000256" key="1">
    <source>
        <dbReference type="ARBA" id="ARBA00022722"/>
    </source>
</evidence>
<sequence>MQTVYDVEVFKKMNMAGFINFSGKAFYIVNAPNLHAEKIDSEYGTIFINKYPTKPIYDKLREGVTGFNNRNYDDFLIDDILQQRPTEYIKMKSDVIVSGKRPRQQFDWWSYDLSETLPLGFSVKKYEAMAGLSVEESSIPFDYDGEFTKSQIMEVVKYNNQDLKAELDLYNTRATYFDGKDILVDEYGTEKMHRYSNTTISAHYLMGNDKLDKFTPDNPKIYGVPEKVDEFLNNALEASPRVSKGDTPSIRQKLKANEWANEVTSAFGQVFTWGWGGLHSATGEIYLTKTGKQRVRYFPVDETDVQQWDVASMFPNIIIRDGLLGSKTDKYKKLVEERLENKKKGLAVAGAQKIVVNAVYGALRLQTSKLFNPHSAIAVNVSGMVALYNLASRLSEYGVIHQSNTDGIAFKPFATTTQAILDELRTTWEDEFQLELEVTNFKRFIQRDVNNYVAVDENDHIKTKGGTVGQSVHVNKLAKSGAIIIDKMVLNYLLDKTDPAITALKGELSDFTYTLVSQKGQTQTGRTVDENGKPLDNKVNRVYASLNGVSLFKERVNGSLAKFSDAPEKMTVVNDDLANYNVDDIDYGFYIDLANKKIKDWFKNA</sequence>
<name>A0A219VG22_9CAUD</name>
<organism evidence="3 4">
    <name type="scientific">Leuconostoc phage LDG</name>
    <dbReference type="NCBI Taxonomy" id="1897539"/>
    <lineage>
        <taxon>Viruses</taxon>
        <taxon>Duplodnaviria</taxon>
        <taxon>Heunggongvirae</taxon>
        <taxon>Uroviricota</taxon>
        <taxon>Caudoviricetes</taxon>
        <taxon>Mccleskeyvirinae</taxon>
        <taxon>Limdunavirus</taxon>
        <taxon>Limdunavirus LDG</taxon>
    </lineage>
</organism>
<keyword evidence="1" id="KW-0540">Nuclease</keyword>
<evidence type="ECO:0000256" key="2">
    <source>
        <dbReference type="ARBA" id="ARBA00022801"/>
    </source>
</evidence>
<dbReference type="KEGG" id="vg:65069257"/>
<dbReference type="EMBL" id="KX555527">
    <property type="protein sequence ID" value="AOQ27522.1"/>
    <property type="molecule type" value="Genomic_DNA"/>
</dbReference>
<dbReference type="GO" id="GO:0016787">
    <property type="term" value="F:hydrolase activity"/>
    <property type="evidence" value="ECO:0007669"/>
    <property type="project" value="UniProtKB-KW"/>
</dbReference>
<dbReference type="InterPro" id="IPR023211">
    <property type="entry name" value="DNA_pol_palm_dom_sf"/>
</dbReference>
<proteinExistence type="predicted"/>
<evidence type="ECO:0000313" key="4">
    <source>
        <dbReference type="Proteomes" id="UP000225353"/>
    </source>
</evidence>
<evidence type="ECO:0000313" key="3">
    <source>
        <dbReference type="EMBL" id="AOQ27522.1"/>
    </source>
</evidence>
<dbReference type="SUPFAM" id="SSF56672">
    <property type="entry name" value="DNA/RNA polymerases"/>
    <property type="match status" value="1"/>
</dbReference>
<protein>
    <submittedName>
        <fullName evidence="3">DNA polymerase</fullName>
    </submittedName>
</protein>
<dbReference type="GeneID" id="65069257"/>
<accession>A0A219VG22</accession>
<dbReference type="Gene3D" id="3.90.1600.10">
    <property type="entry name" value="Palm domain of DNA polymerase"/>
    <property type="match status" value="1"/>
</dbReference>
<dbReference type="InterPro" id="IPR043502">
    <property type="entry name" value="DNA/RNA_pol_sf"/>
</dbReference>